<evidence type="ECO:0000256" key="2">
    <source>
        <dbReference type="SAM" id="MobiDB-lite"/>
    </source>
</evidence>
<reference evidence="4 5" key="1">
    <citation type="journal article" date="2013" name="BMC Genomics">
        <title>Reconstruction of the lipid metabolism for the microalga Monoraphidium neglectum from its genome sequence reveals characteristics suitable for biofuel production.</title>
        <authorList>
            <person name="Bogen C."/>
            <person name="Al-Dilaimi A."/>
            <person name="Albersmeier A."/>
            <person name="Wichmann J."/>
            <person name="Grundmann M."/>
            <person name="Rupp O."/>
            <person name="Lauersen K.J."/>
            <person name="Blifernez-Klassen O."/>
            <person name="Kalinowski J."/>
            <person name="Goesmann A."/>
            <person name="Mussgnug J.H."/>
            <person name="Kruse O."/>
        </authorList>
    </citation>
    <scope>NUCLEOTIDE SEQUENCE [LARGE SCALE GENOMIC DNA]</scope>
    <source>
        <strain evidence="4 5">SAG 48.87</strain>
    </source>
</reference>
<evidence type="ECO:0000313" key="4">
    <source>
        <dbReference type="EMBL" id="KIY94299.1"/>
    </source>
</evidence>
<gene>
    <name evidence="4" type="ORF">MNEG_13664</name>
</gene>
<keyword evidence="1" id="KW-0677">Repeat</keyword>
<feature type="domain" description="ABC transporter" evidence="3">
    <location>
        <begin position="227"/>
        <end position="337"/>
    </location>
</feature>
<dbReference type="STRING" id="145388.A0A0D2LRK7"/>
<dbReference type="KEGG" id="mng:MNEG_13664"/>
<dbReference type="InterPro" id="IPR027417">
    <property type="entry name" value="P-loop_NTPase"/>
</dbReference>
<dbReference type="GO" id="GO:0005524">
    <property type="term" value="F:ATP binding"/>
    <property type="evidence" value="ECO:0007669"/>
    <property type="project" value="InterPro"/>
</dbReference>
<dbReference type="AlphaFoldDB" id="A0A0D2LRK7"/>
<proteinExistence type="predicted"/>
<dbReference type="PANTHER" id="PTHR19211">
    <property type="entry name" value="ATP-BINDING TRANSPORT PROTEIN-RELATED"/>
    <property type="match status" value="1"/>
</dbReference>
<dbReference type="InterPro" id="IPR003439">
    <property type="entry name" value="ABC_transporter-like_ATP-bd"/>
</dbReference>
<dbReference type="GO" id="GO:0016887">
    <property type="term" value="F:ATP hydrolysis activity"/>
    <property type="evidence" value="ECO:0007669"/>
    <property type="project" value="InterPro"/>
</dbReference>
<evidence type="ECO:0000259" key="3">
    <source>
        <dbReference type="Pfam" id="PF00005"/>
    </source>
</evidence>
<dbReference type="EMBL" id="KK104185">
    <property type="protein sequence ID" value="KIY94299.1"/>
    <property type="molecule type" value="Genomic_DNA"/>
</dbReference>
<organism evidence="4 5">
    <name type="scientific">Monoraphidium neglectum</name>
    <dbReference type="NCBI Taxonomy" id="145388"/>
    <lineage>
        <taxon>Eukaryota</taxon>
        <taxon>Viridiplantae</taxon>
        <taxon>Chlorophyta</taxon>
        <taxon>core chlorophytes</taxon>
        <taxon>Chlorophyceae</taxon>
        <taxon>CS clade</taxon>
        <taxon>Sphaeropleales</taxon>
        <taxon>Selenastraceae</taxon>
        <taxon>Monoraphidium</taxon>
    </lineage>
</organism>
<dbReference type="Proteomes" id="UP000054498">
    <property type="component" value="Unassembled WGS sequence"/>
</dbReference>
<dbReference type="SUPFAM" id="SSF52540">
    <property type="entry name" value="P-loop containing nucleoside triphosphate hydrolases"/>
    <property type="match status" value="2"/>
</dbReference>
<feature type="compositionally biased region" description="Basic and acidic residues" evidence="2">
    <location>
        <begin position="1"/>
        <end position="59"/>
    </location>
</feature>
<name>A0A0D2LRK7_9CHLO</name>
<dbReference type="InterPro" id="IPR050611">
    <property type="entry name" value="ABCF"/>
</dbReference>
<dbReference type="Pfam" id="PF00005">
    <property type="entry name" value="ABC_tran"/>
    <property type="match status" value="1"/>
</dbReference>
<protein>
    <recommendedName>
        <fullName evidence="3">ABC transporter domain-containing protein</fullName>
    </recommendedName>
</protein>
<dbReference type="RefSeq" id="XP_013893319.1">
    <property type="nucleotide sequence ID" value="XM_014037865.1"/>
</dbReference>
<dbReference type="GeneID" id="25731149"/>
<evidence type="ECO:0000256" key="1">
    <source>
        <dbReference type="ARBA" id="ARBA00022737"/>
    </source>
</evidence>
<dbReference type="Gene3D" id="3.40.50.300">
    <property type="entry name" value="P-loop containing nucleotide triphosphate hydrolases"/>
    <property type="match status" value="1"/>
</dbReference>
<feature type="region of interest" description="Disordered" evidence="2">
    <location>
        <begin position="1"/>
        <end position="130"/>
    </location>
</feature>
<dbReference type="PANTHER" id="PTHR19211:SF14">
    <property type="entry name" value="ATP-BINDING CASSETTE SUB-FAMILY F MEMBER 1"/>
    <property type="match status" value="1"/>
</dbReference>
<keyword evidence="5" id="KW-1185">Reference proteome</keyword>
<evidence type="ECO:0000313" key="5">
    <source>
        <dbReference type="Proteomes" id="UP000054498"/>
    </source>
</evidence>
<accession>A0A0D2LRK7</accession>
<sequence>MRRADGEVKKSSSSKDKEKKEKKEGDEKHKHKDKDGGDHKEKKHKDKEGGDKKDKKEKAGASGSSSKKDKAGAAAAPAAPARRVPPQLIPKKGAPPPGDYLAGIDLPSSDSEEEEREEVQREEKGPLTMQVNAREAKKLADKERMLLEKAHRMREDAMREDDNVFDVSFEGMGNEDATVSATDIKVHNLTVRAKGKLLLENTALTITAGKGGGCAADRGDVGRGWRRYGLAGPNGRGKSTLLKLMARRQIPVPPDVDVLLVEQEVVGSEQSALQAVVAADVELVQLRLEEAQLTEELSADTHEPGFDADAASHRLNEVYEAMAERGAATAESRASKILHGLGFTPVMQRARGTRKRQ</sequence>
<dbReference type="OrthoDB" id="2110130at2759"/>